<accession>A0A0F9V0R9</accession>
<comment type="caution">
    <text evidence="3">The sequence shown here is derived from an EMBL/GenBank/DDBJ whole genome shotgun (WGS) entry which is preliminary data.</text>
</comment>
<dbReference type="Pfam" id="PF13387">
    <property type="entry name" value="Lnb_N"/>
    <property type="match status" value="1"/>
</dbReference>
<evidence type="ECO:0000313" key="3">
    <source>
        <dbReference type="EMBL" id="KKN97574.1"/>
    </source>
</evidence>
<proteinExistence type="predicted"/>
<reference evidence="3" key="1">
    <citation type="journal article" date="2015" name="Nature">
        <title>Complex archaea that bridge the gap between prokaryotes and eukaryotes.</title>
        <authorList>
            <person name="Spang A."/>
            <person name="Saw J.H."/>
            <person name="Jorgensen S.L."/>
            <person name="Zaremba-Niedzwiedzka K."/>
            <person name="Martijn J."/>
            <person name="Lind A.E."/>
            <person name="van Eijk R."/>
            <person name="Schleper C."/>
            <person name="Guy L."/>
            <person name="Ettema T.J."/>
        </authorList>
    </citation>
    <scope>NUCLEOTIDE SEQUENCE</scope>
</reference>
<evidence type="ECO:0000259" key="2">
    <source>
        <dbReference type="Pfam" id="PF13387"/>
    </source>
</evidence>
<evidence type="ECO:0000256" key="1">
    <source>
        <dbReference type="SAM" id="Phobius"/>
    </source>
</evidence>
<protein>
    <recommendedName>
        <fullName evidence="2">Lnb N-terminal periplasmic domain-containing protein</fullName>
    </recommendedName>
</protein>
<gene>
    <name evidence="3" type="ORF">LCGC14_0156930</name>
</gene>
<dbReference type="InterPro" id="IPR025178">
    <property type="entry name" value="Lnb_N"/>
</dbReference>
<dbReference type="AlphaFoldDB" id="A0A0F9V0R9"/>
<keyword evidence="1" id="KW-0812">Transmembrane</keyword>
<feature type="transmembrane region" description="Helical" evidence="1">
    <location>
        <begin position="31"/>
        <end position="53"/>
    </location>
</feature>
<dbReference type="EMBL" id="LAZR01000057">
    <property type="protein sequence ID" value="KKN97574.1"/>
    <property type="molecule type" value="Genomic_DNA"/>
</dbReference>
<name>A0A0F9V0R9_9ZZZZ</name>
<organism evidence="3">
    <name type="scientific">marine sediment metagenome</name>
    <dbReference type="NCBI Taxonomy" id="412755"/>
    <lineage>
        <taxon>unclassified sequences</taxon>
        <taxon>metagenomes</taxon>
        <taxon>ecological metagenomes</taxon>
    </lineage>
</organism>
<feature type="transmembrane region" description="Helical" evidence="1">
    <location>
        <begin position="60"/>
        <end position="78"/>
    </location>
</feature>
<feature type="domain" description="Lnb N-terminal periplasmic" evidence="2">
    <location>
        <begin position="122"/>
        <end position="276"/>
    </location>
</feature>
<sequence>MLRIALLSVFSLAVILTSVWAILALWFQLPWSGAIRAGVVILWTLLVAVLTVCLWSGKPWIAVLIYPAMYVALLVWWGSLEPAHDRDWADDLARITTGAIEGDQATLFDVRNFSWRTEDDYDVRWETRKYNLSRLETVDLITSEWGMPGIAHILVSFGFGNDEFVTFTVEIRRERQETFSAVGGFFKKFELDVLATDESDAVRVRTNIRGEDAHLYSVNMPQEAMRQLFTAYVTEANRLARNARFYHTVTANCTIIVYNMMEQIVDGLPIDYRLFLSSYLPSYVKEVGGLEPLPLDTLRERGNITDRALQAGDADDFSRMIRQGVPGWDMPD</sequence>
<keyword evidence="1" id="KW-1133">Transmembrane helix</keyword>
<keyword evidence="1" id="KW-0472">Membrane</keyword>